<dbReference type="Proteomes" id="UP000196877">
    <property type="component" value="Chromosome"/>
</dbReference>
<proteinExistence type="predicted"/>
<dbReference type="InterPro" id="IPR027434">
    <property type="entry name" value="Homing_endonucl"/>
</dbReference>
<gene>
    <name evidence="1" type="ORF">S101395_02770</name>
</gene>
<dbReference type="RefSeq" id="WP_053071255.1">
    <property type="nucleotide sequence ID" value="NZ_CABJEH010000004.1"/>
</dbReference>
<evidence type="ECO:0008006" key="3">
    <source>
        <dbReference type="Google" id="ProtNLM"/>
    </source>
</evidence>
<protein>
    <recommendedName>
        <fullName evidence="3">DOD-type homing endonuclease domain-containing protein</fullName>
    </recommendedName>
</protein>
<accession>A0ABN5AEQ8</accession>
<dbReference type="Gene3D" id="3.10.28.10">
    <property type="entry name" value="Homing endonucleases"/>
    <property type="match status" value="1"/>
</dbReference>
<name>A0ABN5AEQ8_9BACI</name>
<reference evidence="1 2" key="1">
    <citation type="submission" date="2017-06" db="EMBL/GenBank/DDBJ databases">
        <title>Genome sequence of Bacillus sonorensis strain SRCM101395.</title>
        <authorList>
            <person name="Cho S.H."/>
        </authorList>
    </citation>
    <scope>NUCLEOTIDE SEQUENCE [LARGE SCALE GENOMIC DNA]</scope>
    <source>
        <strain evidence="1 2">SRCM101395</strain>
    </source>
</reference>
<dbReference type="EMBL" id="CP021920">
    <property type="protein sequence ID" value="ASB89277.1"/>
    <property type="molecule type" value="Genomic_DNA"/>
</dbReference>
<sequence length="310" mass="36107">MNKRKYRVNDSFFETIDTEEKAYWLGFISADGCVYIKKNSGSRILEISLNIKDVNHLVKFNKCLDSNYPIIQNTNSCRVSIVSRKIFQDLLKLGVTERKSKTLIPPTEQLIPPNLMFHYIRGYFDGDGGFTTHDKYLTYAVNFCGTPQVCEFILSQLNKQNLRLINKKDVESFAQIRIKGNKQSLDVANKLYNNATIYLDRKFKQYQDLILLNEINQCIDEINKLEFKIKSLHMVEMLRKGYTGKDIAKHFDCGEANITRYVKKYRTALSKDKEKQVLGLFHDGITNKSEIHRIIGFSRDYIRKVLNKVN</sequence>
<organism evidence="1 2">
    <name type="scientific">Bacillus sonorensis</name>
    <dbReference type="NCBI Taxonomy" id="119858"/>
    <lineage>
        <taxon>Bacteria</taxon>
        <taxon>Bacillati</taxon>
        <taxon>Bacillota</taxon>
        <taxon>Bacilli</taxon>
        <taxon>Bacillales</taxon>
        <taxon>Bacillaceae</taxon>
        <taxon>Bacillus</taxon>
    </lineage>
</organism>
<evidence type="ECO:0000313" key="2">
    <source>
        <dbReference type="Proteomes" id="UP000196877"/>
    </source>
</evidence>
<evidence type="ECO:0000313" key="1">
    <source>
        <dbReference type="EMBL" id="ASB89277.1"/>
    </source>
</evidence>
<dbReference type="GeneID" id="92853285"/>
<keyword evidence="2" id="KW-1185">Reference proteome</keyword>
<dbReference type="SUPFAM" id="SSF55608">
    <property type="entry name" value="Homing endonucleases"/>
    <property type="match status" value="2"/>
</dbReference>